<evidence type="ECO:0000256" key="8">
    <source>
        <dbReference type="ARBA" id="ARBA00022822"/>
    </source>
</evidence>
<accession>A0A1D3L0J3</accession>
<keyword evidence="7" id="KW-0210">Decarboxylase</keyword>
<keyword evidence="14" id="KW-1185">Reference proteome</keyword>
<evidence type="ECO:0000256" key="11">
    <source>
        <dbReference type="SAM" id="MobiDB-lite"/>
    </source>
</evidence>
<evidence type="ECO:0000256" key="9">
    <source>
        <dbReference type="ARBA" id="ARBA00023141"/>
    </source>
</evidence>
<name>A0A1D3L0J3_9EURY</name>
<dbReference type="GO" id="GO:0000162">
    <property type="term" value="P:L-tryptophan biosynthetic process"/>
    <property type="evidence" value="ECO:0007669"/>
    <property type="project" value="UniProtKB-UniPathway"/>
</dbReference>
<comment type="similarity">
    <text evidence="3">Belongs to the TrpC family.</text>
</comment>
<keyword evidence="6" id="KW-0028">Amino-acid biosynthesis</keyword>
<evidence type="ECO:0000256" key="7">
    <source>
        <dbReference type="ARBA" id="ARBA00022793"/>
    </source>
</evidence>
<evidence type="ECO:0000313" key="13">
    <source>
        <dbReference type="EMBL" id="SCG85174.1"/>
    </source>
</evidence>
<evidence type="ECO:0000256" key="6">
    <source>
        <dbReference type="ARBA" id="ARBA00022605"/>
    </source>
</evidence>
<feature type="domain" description="Indole-3-glycerol phosphate synthase" evidence="12">
    <location>
        <begin position="58"/>
        <end position="273"/>
    </location>
</feature>
<dbReference type="SUPFAM" id="SSF51366">
    <property type="entry name" value="Ribulose-phoshate binding barrel"/>
    <property type="match status" value="1"/>
</dbReference>
<gene>
    <name evidence="13" type="primary">trpC</name>
    <name evidence="13" type="ORF">MCBB_0600</name>
</gene>
<dbReference type="KEGG" id="mcub:MCBB_0600"/>
<dbReference type="PATRIC" id="fig|129848.4.peg.603"/>
<dbReference type="AlphaFoldDB" id="A0A1D3L0J3"/>
<dbReference type="Proteomes" id="UP000094707">
    <property type="component" value="Chromosome I"/>
</dbReference>
<reference evidence="13 14" key="1">
    <citation type="submission" date="2016-08" db="EMBL/GenBank/DDBJ databases">
        <authorList>
            <person name="Seilhamer J.J."/>
        </authorList>
    </citation>
    <scope>NUCLEOTIDE SEQUENCE [LARGE SCALE GENOMIC DNA]</scope>
    <source>
        <strain evidence="13">Buetzberg</strain>
    </source>
</reference>
<evidence type="ECO:0000256" key="10">
    <source>
        <dbReference type="ARBA" id="ARBA00023239"/>
    </source>
</evidence>
<evidence type="ECO:0000256" key="3">
    <source>
        <dbReference type="ARBA" id="ARBA00008737"/>
    </source>
</evidence>
<dbReference type="GO" id="GO:0004640">
    <property type="term" value="F:phosphoribosylanthranilate isomerase activity"/>
    <property type="evidence" value="ECO:0007669"/>
    <property type="project" value="TreeGrafter"/>
</dbReference>
<dbReference type="Pfam" id="PF00218">
    <property type="entry name" value="IGPS"/>
    <property type="match status" value="1"/>
</dbReference>
<proteinExistence type="inferred from homology"/>
<keyword evidence="9" id="KW-0057">Aromatic amino acid biosynthesis</keyword>
<dbReference type="GeneID" id="30411456"/>
<evidence type="ECO:0000313" key="14">
    <source>
        <dbReference type="Proteomes" id="UP000094707"/>
    </source>
</evidence>
<organism evidence="13 14">
    <name type="scientific">Methanobacterium congolense</name>
    <dbReference type="NCBI Taxonomy" id="118062"/>
    <lineage>
        <taxon>Archaea</taxon>
        <taxon>Methanobacteriati</taxon>
        <taxon>Methanobacteriota</taxon>
        <taxon>Methanomada group</taxon>
        <taxon>Methanobacteria</taxon>
        <taxon>Methanobacteriales</taxon>
        <taxon>Methanobacteriaceae</taxon>
        <taxon>Methanobacterium</taxon>
    </lineage>
</organism>
<keyword evidence="8" id="KW-0822">Tryptophan biosynthesis</keyword>
<dbReference type="InterPro" id="IPR001468">
    <property type="entry name" value="Indole-3-GlycerolPSynthase_CS"/>
</dbReference>
<dbReference type="CDD" id="cd00331">
    <property type="entry name" value="IGPS"/>
    <property type="match status" value="1"/>
</dbReference>
<dbReference type="PROSITE" id="PS00614">
    <property type="entry name" value="IGPS"/>
    <property type="match status" value="1"/>
</dbReference>
<protein>
    <recommendedName>
        <fullName evidence="5">Indole-3-glycerol phosphate synthase</fullName>
        <ecNumber evidence="4">4.1.1.48</ecNumber>
    </recommendedName>
</protein>
<comment type="catalytic activity">
    <reaction evidence="1">
        <text>1-(2-carboxyphenylamino)-1-deoxy-D-ribulose 5-phosphate + H(+) = (1S,2R)-1-C-(indol-3-yl)glycerol 3-phosphate + CO2 + H2O</text>
        <dbReference type="Rhea" id="RHEA:23476"/>
        <dbReference type="ChEBI" id="CHEBI:15377"/>
        <dbReference type="ChEBI" id="CHEBI:15378"/>
        <dbReference type="ChEBI" id="CHEBI:16526"/>
        <dbReference type="ChEBI" id="CHEBI:58613"/>
        <dbReference type="ChEBI" id="CHEBI:58866"/>
        <dbReference type="EC" id="4.1.1.48"/>
    </reaction>
</comment>
<dbReference type="RefSeq" id="WP_071906368.1">
    <property type="nucleotide sequence ID" value="NZ_LT607756.1"/>
</dbReference>
<evidence type="ECO:0000256" key="4">
    <source>
        <dbReference type="ARBA" id="ARBA00012362"/>
    </source>
</evidence>
<dbReference type="InterPro" id="IPR045186">
    <property type="entry name" value="Indole-3-glycerol_P_synth"/>
</dbReference>
<dbReference type="UniPathway" id="UPA00035">
    <property type="reaction ID" value="UER00043"/>
</dbReference>
<keyword evidence="10 13" id="KW-0456">Lyase</keyword>
<evidence type="ECO:0000256" key="1">
    <source>
        <dbReference type="ARBA" id="ARBA00001633"/>
    </source>
</evidence>
<feature type="compositionally biased region" description="Low complexity" evidence="11">
    <location>
        <begin position="37"/>
        <end position="52"/>
    </location>
</feature>
<evidence type="ECO:0000259" key="12">
    <source>
        <dbReference type="Pfam" id="PF00218"/>
    </source>
</evidence>
<dbReference type="PANTHER" id="PTHR22854:SF2">
    <property type="entry name" value="INDOLE-3-GLYCEROL-PHOSPHATE SYNTHASE"/>
    <property type="match status" value="1"/>
</dbReference>
<dbReference type="STRING" id="118062.MCBB_0600"/>
<dbReference type="InterPro" id="IPR013798">
    <property type="entry name" value="Indole-3-glycerol_P_synth_dom"/>
</dbReference>
<comment type="pathway">
    <text evidence="2">Amino-acid biosynthesis; L-tryptophan biosynthesis; L-tryptophan from chorismate: step 4/5.</text>
</comment>
<dbReference type="EMBL" id="LT607756">
    <property type="protein sequence ID" value="SCG85174.1"/>
    <property type="molecule type" value="Genomic_DNA"/>
</dbReference>
<sequence>MIKIQQILETRQKTLQSTMESKPLSELKNQVEEILGNEKNGNDNENGNNNEKYSSPKFNSNQEHKSFKNALTSPEDVQVICEYKPASPSMGDISETKLEDAIDVFEGAGASAVSILTEENYFKGSLKNLKSASEITEVPLIRKDFLMHEYQIYEAKLAGASAVLLMSGVYPDLEGGIELASTLGMDSLVECRSREDIENALKSGAQIIGVNNRNFKDFTIDLKVTEKLACYIPPEIIFVSESGVKGPEDALRLAEAGADTILIGTGIMGQKTKSEMMTAASDIIKVLKGSKIQRN</sequence>
<dbReference type="PANTHER" id="PTHR22854">
    <property type="entry name" value="TRYPTOPHAN BIOSYNTHESIS PROTEIN"/>
    <property type="match status" value="1"/>
</dbReference>
<evidence type="ECO:0000256" key="5">
    <source>
        <dbReference type="ARBA" id="ARBA00018080"/>
    </source>
</evidence>
<dbReference type="InterPro" id="IPR013785">
    <property type="entry name" value="Aldolase_TIM"/>
</dbReference>
<dbReference type="Gene3D" id="3.20.20.70">
    <property type="entry name" value="Aldolase class I"/>
    <property type="match status" value="1"/>
</dbReference>
<evidence type="ECO:0000256" key="2">
    <source>
        <dbReference type="ARBA" id="ARBA00004696"/>
    </source>
</evidence>
<feature type="region of interest" description="Disordered" evidence="11">
    <location>
        <begin position="15"/>
        <end position="63"/>
    </location>
</feature>
<dbReference type="EC" id="4.1.1.48" evidence="4"/>
<dbReference type="OrthoDB" id="15223at2157"/>
<dbReference type="InterPro" id="IPR011060">
    <property type="entry name" value="RibuloseP-bd_barrel"/>
</dbReference>
<dbReference type="GO" id="GO:0004425">
    <property type="term" value="F:indole-3-glycerol-phosphate synthase activity"/>
    <property type="evidence" value="ECO:0007669"/>
    <property type="project" value="UniProtKB-EC"/>
</dbReference>